<gene>
    <name evidence="1" type="ORF">AC482_01620</name>
</gene>
<evidence type="ECO:0000313" key="2">
    <source>
        <dbReference type="Proteomes" id="UP000037210"/>
    </source>
</evidence>
<accession>A0A0M0BRE3</accession>
<evidence type="ECO:0000313" key="1">
    <source>
        <dbReference type="EMBL" id="KON31163.1"/>
    </source>
</evidence>
<name>A0A0M0BRE3_9ARCH</name>
<dbReference type="Proteomes" id="UP000037210">
    <property type="component" value="Unassembled WGS sequence"/>
</dbReference>
<proteinExistence type="predicted"/>
<comment type="caution">
    <text evidence="1">The sequence shown here is derived from an EMBL/GenBank/DDBJ whole genome shotgun (WGS) entry which is preliminary data.</text>
</comment>
<reference evidence="1 2" key="1">
    <citation type="submission" date="2015-06" db="EMBL/GenBank/DDBJ databases">
        <title>New insights into the roles of widespread benthic archaea in carbon and nitrogen cycling.</title>
        <authorList>
            <person name="Lazar C.S."/>
            <person name="Baker B.J."/>
            <person name="Seitz K.W."/>
            <person name="Hyde A.S."/>
            <person name="Dick G.J."/>
            <person name="Hinrichs K.-U."/>
            <person name="Teske A.P."/>
        </authorList>
    </citation>
    <scope>NUCLEOTIDE SEQUENCE [LARGE SCALE GENOMIC DNA]</scope>
    <source>
        <strain evidence="1">DG-45</strain>
    </source>
</reference>
<sequence length="103" mass="11584">MVERSNVKITVAKMLGTKELWGDDAPKTGAEDLCPRFKVGDVYVTDGLNMPKGWPCSWAWHDIFKEVVHLGLGGEFFVEPGNVIYSCCTDGMRPVFYKIERAK</sequence>
<evidence type="ECO:0008006" key="3">
    <source>
        <dbReference type="Google" id="ProtNLM"/>
    </source>
</evidence>
<dbReference type="NCBIfam" id="TIGR04076">
    <property type="entry name" value="TIGR04076 family protein"/>
    <property type="match status" value="1"/>
</dbReference>
<dbReference type="InterPro" id="IPR023811">
    <property type="entry name" value="CHP04076"/>
</dbReference>
<dbReference type="AlphaFoldDB" id="A0A0M0BRE3"/>
<dbReference type="EMBL" id="LFWZ01000011">
    <property type="protein sequence ID" value="KON31163.1"/>
    <property type="molecule type" value="Genomic_DNA"/>
</dbReference>
<organism evidence="1 2">
    <name type="scientific">miscellaneous Crenarchaeota group-15 archaeon DG-45</name>
    <dbReference type="NCBI Taxonomy" id="1685127"/>
    <lineage>
        <taxon>Archaea</taxon>
        <taxon>Candidatus Bathyarchaeota</taxon>
        <taxon>MCG-15</taxon>
    </lineage>
</organism>
<protein>
    <recommendedName>
        <fullName evidence="3">TIGR04076 family protein</fullName>
    </recommendedName>
</protein>